<dbReference type="InterPro" id="IPR011701">
    <property type="entry name" value="MFS"/>
</dbReference>
<name>A0A7R8XBD3_9CRUS</name>
<comment type="subcellular location">
    <subcellularLocation>
        <location evidence="1">Membrane</location>
        <topology evidence="1">Multi-pass membrane protein</topology>
    </subcellularLocation>
</comment>
<evidence type="ECO:0000259" key="7">
    <source>
        <dbReference type="PROSITE" id="PS50850"/>
    </source>
</evidence>
<dbReference type="OrthoDB" id="6432183at2759"/>
<feature type="transmembrane region" description="Helical" evidence="6">
    <location>
        <begin position="444"/>
        <end position="463"/>
    </location>
</feature>
<dbReference type="GO" id="GO:0016020">
    <property type="term" value="C:membrane"/>
    <property type="evidence" value="ECO:0007669"/>
    <property type="project" value="UniProtKB-SubCell"/>
</dbReference>
<evidence type="ECO:0000256" key="2">
    <source>
        <dbReference type="ARBA" id="ARBA00022692"/>
    </source>
</evidence>
<dbReference type="PROSITE" id="PS50850">
    <property type="entry name" value="MFS"/>
    <property type="match status" value="1"/>
</dbReference>
<organism evidence="8">
    <name type="scientific">Darwinula stevensoni</name>
    <dbReference type="NCBI Taxonomy" id="69355"/>
    <lineage>
        <taxon>Eukaryota</taxon>
        <taxon>Metazoa</taxon>
        <taxon>Ecdysozoa</taxon>
        <taxon>Arthropoda</taxon>
        <taxon>Crustacea</taxon>
        <taxon>Oligostraca</taxon>
        <taxon>Ostracoda</taxon>
        <taxon>Podocopa</taxon>
        <taxon>Podocopida</taxon>
        <taxon>Darwinulocopina</taxon>
        <taxon>Darwinuloidea</taxon>
        <taxon>Darwinulidae</taxon>
        <taxon>Darwinula</taxon>
    </lineage>
</organism>
<protein>
    <recommendedName>
        <fullName evidence="7">Major facilitator superfamily (MFS) profile domain-containing protein</fullName>
    </recommendedName>
</protein>
<dbReference type="Proteomes" id="UP000677054">
    <property type="component" value="Unassembled WGS sequence"/>
</dbReference>
<dbReference type="PANTHER" id="PTHR23510:SF16">
    <property type="entry name" value="MAJOR FACILITATOR SUPERFAMILY (MFS) PROFILE DOMAIN-CONTAINING PROTEIN"/>
    <property type="match status" value="1"/>
</dbReference>
<evidence type="ECO:0000313" key="9">
    <source>
        <dbReference type="Proteomes" id="UP000677054"/>
    </source>
</evidence>
<reference evidence="8" key="1">
    <citation type="submission" date="2020-11" db="EMBL/GenBank/DDBJ databases">
        <authorList>
            <person name="Tran Van P."/>
        </authorList>
    </citation>
    <scope>NUCLEOTIDE SEQUENCE</scope>
</reference>
<feature type="region of interest" description="Disordered" evidence="5">
    <location>
        <begin position="244"/>
        <end position="282"/>
    </location>
</feature>
<evidence type="ECO:0000256" key="1">
    <source>
        <dbReference type="ARBA" id="ARBA00004141"/>
    </source>
</evidence>
<feature type="transmembrane region" description="Helical" evidence="6">
    <location>
        <begin position="151"/>
        <end position="169"/>
    </location>
</feature>
<feature type="transmembrane region" description="Helical" evidence="6">
    <location>
        <begin position="346"/>
        <end position="363"/>
    </location>
</feature>
<gene>
    <name evidence="8" type="ORF">DSTB1V02_LOCUS7261</name>
</gene>
<dbReference type="EMBL" id="LR900968">
    <property type="protein sequence ID" value="CAD7247430.1"/>
    <property type="molecule type" value="Genomic_DNA"/>
</dbReference>
<dbReference type="AlphaFoldDB" id="A0A7R8XBD3"/>
<feature type="transmembrane region" description="Helical" evidence="6">
    <location>
        <begin position="119"/>
        <end position="139"/>
    </location>
</feature>
<dbReference type="GO" id="GO:0022857">
    <property type="term" value="F:transmembrane transporter activity"/>
    <property type="evidence" value="ECO:0007669"/>
    <property type="project" value="InterPro"/>
</dbReference>
<accession>A0A7R8XBD3</accession>
<dbReference type="SUPFAM" id="SSF103473">
    <property type="entry name" value="MFS general substrate transporter"/>
    <property type="match status" value="1"/>
</dbReference>
<evidence type="ECO:0000256" key="5">
    <source>
        <dbReference type="SAM" id="MobiDB-lite"/>
    </source>
</evidence>
<feature type="transmembrane region" description="Helical" evidence="6">
    <location>
        <begin position="189"/>
        <end position="210"/>
    </location>
</feature>
<keyword evidence="9" id="KW-1185">Reference proteome</keyword>
<dbReference type="Gene3D" id="1.20.1250.20">
    <property type="entry name" value="MFS general substrate transporter like domains"/>
    <property type="match status" value="1"/>
</dbReference>
<feature type="transmembrane region" description="Helical" evidence="6">
    <location>
        <begin position="469"/>
        <end position="490"/>
    </location>
</feature>
<dbReference type="InterPro" id="IPR020846">
    <property type="entry name" value="MFS_dom"/>
</dbReference>
<feature type="transmembrane region" description="Helical" evidence="6">
    <location>
        <begin position="304"/>
        <end position="326"/>
    </location>
</feature>
<dbReference type="EMBL" id="CAJPEV010001451">
    <property type="protein sequence ID" value="CAG0892724.1"/>
    <property type="molecule type" value="Genomic_DNA"/>
</dbReference>
<feature type="transmembrane region" description="Helical" evidence="6">
    <location>
        <begin position="404"/>
        <end position="424"/>
    </location>
</feature>
<evidence type="ECO:0000313" key="8">
    <source>
        <dbReference type="EMBL" id="CAD7247430.1"/>
    </source>
</evidence>
<keyword evidence="3 6" id="KW-1133">Transmembrane helix</keyword>
<feature type="transmembrane region" description="Helical" evidence="6">
    <location>
        <begin position="96"/>
        <end position="113"/>
    </location>
</feature>
<keyword evidence="2 6" id="KW-0812">Transmembrane</keyword>
<evidence type="ECO:0000256" key="6">
    <source>
        <dbReference type="SAM" id="Phobius"/>
    </source>
</evidence>
<evidence type="ECO:0000256" key="3">
    <source>
        <dbReference type="ARBA" id="ARBA00022989"/>
    </source>
</evidence>
<feature type="transmembrane region" description="Helical" evidence="6">
    <location>
        <begin position="375"/>
        <end position="392"/>
    </location>
</feature>
<dbReference type="InterPro" id="IPR036259">
    <property type="entry name" value="MFS_trans_sf"/>
</dbReference>
<feature type="domain" description="Major facilitator superfamily (MFS) profile" evidence="7">
    <location>
        <begin position="25"/>
        <end position="492"/>
    </location>
</feature>
<dbReference type="PANTHER" id="PTHR23510">
    <property type="entry name" value="INNER MEMBRANE TRANSPORT PROTEIN YAJR"/>
    <property type="match status" value="1"/>
</dbReference>
<dbReference type="Pfam" id="PF07690">
    <property type="entry name" value="MFS_1"/>
    <property type="match status" value="1"/>
</dbReference>
<sequence length="497" mass="55432">MAESLSLSMIVEEAKKKFYRGRMVTTLITLLLAFAIGSETAVILPTAWKYLQTLGSRDETDLGVLVSAFNVATLISSIFFGWLVDRWMHLCKRVMFIGALAQVVGSAMYFLGIHKWFVISGRFICGFGSGTLTVILAELARATSNEERAKFFTLSFSVHQLGIILGPAYNLALHDVNSWFGYIQVNEESLPGLVFAIFWSLAMVVILVAYENIGEQYIALQKLIAAAKEYEIVRYGTFLRSPSDDARDLAEHSTPNSMMNQKDSKAKSIDSVHSSTPSEKKVRNENAPYYRLEDSEEAASWMDLLIDTIVVILFMQTTLFFCQCLVETIIPPTMQTYYGLGTQANSFFYLLIGCEAIMSYGFVIVMENRLLDRTLILMGNSLVVIALISLMITTRFQESHPHQAFPFFMVSCSLVFLGVPMSSVSSLTLGSKLVRPNSQGKMQALRRVGNSVGLILGPLWAGAMVYDHLILYGVTLALFLIQFSVLMLSYSRMVPNE</sequence>
<proteinExistence type="predicted"/>
<dbReference type="InterPro" id="IPR051068">
    <property type="entry name" value="MFS_Domain-Containing_Protein"/>
</dbReference>
<keyword evidence="4 6" id="KW-0472">Membrane</keyword>
<evidence type="ECO:0000256" key="4">
    <source>
        <dbReference type="ARBA" id="ARBA00023136"/>
    </source>
</evidence>
<feature type="transmembrane region" description="Helical" evidence="6">
    <location>
        <begin position="64"/>
        <end position="84"/>
    </location>
</feature>